<reference evidence="2" key="2">
    <citation type="journal article" date="2014" name="ISME J.">
        <title>Microbial stratification in low pH oxic and suboxic macroscopic growths along an acid mine drainage.</title>
        <authorList>
            <person name="Mendez-Garcia C."/>
            <person name="Mesa V."/>
            <person name="Sprenger R.R."/>
            <person name="Richter M."/>
            <person name="Diez M.S."/>
            <person name="Solano J."/>
            <person name="Bargiela R."/>
            <person name="Golyshina O.V."/>
            <person name="Manteca A."/>
            <person name="Ramos J.L."/>
            <person name="Gallego J.R."/>
            <person name="Llorente I."/>
            <person name="Martins Dos Santos V.A."/>
            <person name="Jensen O.N."/>
            <person name="Pelaez A.I."/>
            <person name="Sanchez J."/>
            <person name="Ferrer M."/>
        </authorList>
    </citation>
    <scope>NUCLEOTIDE SEQUENCE</scope>
</reference>
<proteinExistence type="predicted"/>
<comment type="caution">
    <text evidence="2">The sequence shown here is derived from an EMBL/GenBank/DDBJ whole genome shotgun (WGS) entry which is preliminary data.</text>
</comment>
<evidence type="ECO:0000259" key="1">
    <source>
        <dbReference type="Pfam" id="PF01695"/>
    </source>
</evidence>
<dbReference type="GO" id="GO:0005524">
    <property type="term" value="F:ATP binding"/>
    <property type="evidence" value="ECO:0007669"/>
    <property type="project" value="InterPro"/>
</dbReference>
<gene>
    <name evidence="2" type="ORF">B1B_10287</name>
</gene>
<dbReference type="InterPro" id="IPR002611">
    <property type="entry name" value="IstB_ATP-bd"/>
</dbReference>
<dbReference type="EMBL" id="AUZY01006744">
    <property type="protein sequence ID" value="EQD53390.1"/>
    <property type="molecule type" value="Genomic_DNA"/>
</dbReference>
<feature type="domain" description="IstB-like ATP-binding" evidence="1">
    <location>
        <begin position="14"/>
        <end position="81"/>
    </location>
</feature>
<reference evidence="2" key="1">
    <citation type="submission" date="2013-08" db="EMBL/GenBank/DDBJ databases">
        <authorList>
            <person name="Mendez C."/>
            <person name="Richter M."/>
            <person name="Ferrer M."/>
            <person name="Sanchez J."/>
        </authorList>
    </citation>
    <scope>NUCLEOTIDE SEQUENCE</scope>
</reference>
<feature type="non-terminal residue" evidence="2">
    <location>
        <position position="84"/>
    </location>
</feature>
<organism evidence="2">
    <name type="scientific">mine drainage metagenome</name>
    <dbReference type="NCBI Taxonomy" id="410659"/>
    <lineage>
        <taxon>unclassified sequences</taxon>
        <taxon>metagenomes</taxon>
        <taxon>ecological metagenomes</taxon>
    </lineage>
</organism>
<accession>T1BGW4</accession>
<dbReference type="AlphaFoldDB" id="T1BGW4"/>
<dbReference type="Pfam" id="PF01695">
    <property type="entry name" value="IstB_IS21"/>
    <property type="match status" value="1"/>
</dbReference>
<evidence type="ECO:0000313" key="2">
    <source>
        <dbReference type="EMBL" id="EQD53390.1"/>
    </source>
</evidence>
<name>T1BGW4_9ZZZZ</name>
<protein>
    <submittedName>
        <fullName evidence="2">IstB1</fullName>
    </submittedName>
</protein>
<sequence>MSNPADLLLIDGAAKELRLPGLRANFADYLEAAKRDNWSHSHLLAEVLRAELDLRDTRRSGRLLTEAKIPRAKLLSEFDLALSA</sequence>